<evidence type="ECO:0008006" key="3">
    <source>
        <dbReference type="Google" id="ProtNLM"/>
    </source>
</evidence>
<dbReference type="SUPFAM" id="SSF56801">
    <property type="entry name" value="Acetyl-CoA synthetase-like"/>
    <property type="match status" value="1"/>
</dbReference>
<proteinExistence type="predicted"/>
<reference evidence="1 2" key="1">
    <citation type="submission" date="2018-06" db="EMBL/GenBank/DDBJ databases">
        <title>Fusarium incarnatum-equiseti species complex species 28.</title>
        <authorList>
            <person name="Gardiner D.M."/>
        </authorList>
    </citation>
    <scope>NUCLEOTIDE SEQUENCE [LARGE SCALE GENOMIC DNA]</scope>
    <source>
        <strain evidence="1 2">FIESC_28</strain>
    </source>
</reference>
<name>A0A366S4I4_9HYPO</name>
<dbReference type="EMBL" id="QKXC01000060">
    <property type="protein sequence ID" value="RBR24247.1"/>
    <property type="molecule type" value="Genomic_DNA"/>
</dbReference>
<dbReference type="PANTHER" id="PTHR43845">
    <property type="entry name" value="BLR5969 PROTEIN"/>
    <property type="match status" value="1"/>
</dbReference>
<protein>
    <recommendedName>
        <fullName evidence="3">AMP-dependent synthetase/ligase domain-containing protein</fullName>
    </recommendedName>
</protein>
<organism evidence="1 2">
    <name type="scientific">Fusarium coffeatum</name>
    <dbReference type="NCBI Taxonomy" id="231269"/>
    <lineage>
        <taxon>Eukaryota</taxon>
        <taxon>Fungi</taxon>
        <taxon>Dikarya</taxon>
        <taxon>Ascomycota</taxon>
        <taxon>Pezizomycotina</taxon>
        <taxon>Sordariomycetes</taxon>
        <taxon>Hypocreomycetidae</taxon>
        <taxon>Hypocreales</taxon>
        <taxon>Nectriaceae</taxon>
        <taxon>Fusarium</taxon>
        <taxon>Fusarium incarnatum-equiseti species complex</taxon>
    </lineage>
</organism>
<dbReference type="OrthoDB" id="10047078at2759"/>
<dbReference type="Proteomes" id="UP000253153">
    <property type="component" value="Unassembled WGS sequence"/>
</dbReference>
<gene>
    <name evidence="1" type="ORF">FIESC28_02980</name>
</gene>
<comment type="caution">
    <text evidence="1">The sequence shown here is derived from an EMBL/GenBank/DDBJ whole genome shotgun (WGS) entry which is preliminary data.</text>
</comment>
<sequence length="486" mass="53835">MDPSTMHTLADVLAVAKIHPFYSDATYPPGDEAVRAAGKKASAESSEAKYPGRSLIKPLFNLLPFGGRERPEQVGLKAHPLLHKKDLYKVIERLVNDTSPENTYRHNVYTSVTGGGSTLSVPLFFATNALENRQQRTYFGEFLKNIGLIERGDWVLSTHHGGNLYRSLDLTCEIMENAGASVLAAGNVAPSRAVHWLQEFSANVLTGDGSQIVAVVHHISTLKEGREKIKLNKIIYTSEGLTVAQRAHILEVLGPVKICSILGSAEAGPYGANTPELTPTEPGAAYSDFLFDIRMILIEILPLDYDEIQSDTAPETLPEGETGVIAQTVLARLRNPVVRYITGDVGSIHPLPKGCQSRIPQNDQPYFRILRLHGRDQRFSFSWDGFDTRFDTLATILSKEEYGVLQWQVILEKMEPSMEVFLEIRVLCKDDAGSGSREALIARMKTLFDNNPVNQHRFKVAFIEGIDGFELSKTGQKVIKFVDRSA</sequence>
<dbReference type="InterPro" id="IPR042099">
    <property type="entry name" value="ANL_N_sf"/>
</dbReference>
<accession>A0A366S4I4</accession>
<dbReference type="RefSeq" id="XP_031018838.1">
    <property type="nucleotide sequence ID" value="XM_031157129.1"/>
</dbReference>
<dbReference type="Gene3D" id="3.40.50.12780">
    <property type="entry name" value="N-terminal domain of ligase-like"/>
    <property type="match status" value="1"/>
</dbReference>
<evidence type="ECO:0000313" key="2">
    <source>
        <dbReference type="Proteomes" id="UP000253153"/>
    </source>
</evidence>
<keyword evidence="2" id="KW-1185">Reference proteome</keyword>
<dbReference type="GeneID" id="41992425"/>
<evidence type="ECO:0000313" key="1">
    <source>
        <dbReference type="EMBL" id="RBR24247.1"/>
    </source>
</evidence>
<dbReference type="AlphaFoldDB" id="A0A366S4I4"/>
<dbReference type="PANTHER" id="PTHR43845:SF1">
    <property type="entry name" value="BLR5969 PROTEIN"/>
    <property type="match status" value="1"/>
</dbReference>